<gene>
    <name evidence="1" type="ORF">LCGC14_0616800</name>
</gene>
<evidence type="ECO:0000313" key="1">
    <source>
        <dbReference type="EMBL" id="KKN52028.1"/>
    </source>
</evidence>
<dbReference type="AlphaFoldDB" id="A0A0F9UEJ1"/>
<organism evidence="1">
    <name type="scientific">marine sediment metagenome</name>
    <dbReference type="NCBI Taxonomy" id="412755"/>
    <lineage>
        <taxon>unclassified sequences</taxon>
        <taxon>metagenomes</taxon>
        <taxon>ecological metagenomes</taxon>
    </lineage>
</organism>
<reference evidence="1" key="1">
    <citation type="journal article" date="2015" name="Nature">
        <title>Complex archaea that bridge the gap between prokaryotes and eukaryotes.</title>
        <authorList>
            <person name="Spang A."/>
            <person name="Saw J.H."/>
            <person name="Jorgensen S.L."/>
            <person name="Zaremba-Niedzwiedzka K."/>
            <person name="Martijn J."/>
            <person name="Lind A.E."/>
            <person name="van Eijk R."/>
            <person name="Schleper C."/>
            <person name="Guy L."/>
            <person name="Ettema T.J."/>
        </authorList>
    </citation>
    <scope>NUCLEOTIDE SEQUENCE</scope>
</reference>
<accession>A0A0F9UEJ1</accession>
<protein>
    <submittedName>
        <fullName evidence="1">Uncharacterized protein</fullName>
    </submittedName>
</protein>
<comment type="caution">
    <text evidence="1">The sequence shown here is derived from an EMBL/GenBank/DDBJ whole genome shotgun (WGS) entry which is preliminary data.</text>
</comment>
<sequence length="81" mass="9462">MKAILEFDLPEDNDEFTLATSGRKYYLSLLDITQELKTMVKRETLPDKITMAKDPYEVVEYVMGRVWEIMDEHSVSLDEVS</sequence>
<dbReference type="EMBL" id="LAZR01001038">
    <property type="protein sequence ID" value="KKN52028.1"/>
    <property type="molecule type" value="Genomic_DNA"/>
</dbReference>
<name>A0A0F9UEJ1_9ZZZZ</name>
<proteinExistence type="predicted"/>